<keyword evidence="2" id="KW-1185">Reference proteome</keyword>
<dbReference type="AlphaFoldDB" id="A0A1H6BQF5"/>
<dbReference type="OrthoDB" id="840432at2"/>
<gene>
    <name evidence="1" type="ORF">SAMN05421877_11161</name>
</gene>
<dbReference type="Proteomes" id="UP000236731">
    <property type="component" value="Unassembled WGS sequence"/>
</dbReference>
<evidence type="ECO:0000313" key="1">
    <source>
        <dbReference type="EMBL" id="SEG62924.1"/>
    </source>
</evidence>
<name>A0A1H6BQF5_9SPHI</name>
<evidence type="ECO:0000313" key="2">
    <source>
        <dbReference type="Proteomes" id="UP000236731"/>
    </source>
</evidence>
<accession>A0A1H6BQF5</accession>
<dbReference type="RefSeq" id="WP_103907340.1">
    <property type="nucleotide sequence ID" value="NZ_CP049246.1"/>
</dbReference>
<dbReference type="EMBL" id="FNUT01000011">
    <property type="protein sequence ID" value="SEG62924.1"/>
    <property type="molecule type" value="Genomic_DNA"/>
</dbReference>
<protein>
    <submittedName>
        <fullName evidence="1">Uncharacterized protein</fullName>
    </submittedName>
</protein>
<sequence>MITVLEFNKICKDIVESIGIKGYVLCSTEEQVMKKLKDKSGIQLVAVYPNYSFSGQEDSYKDLHEILFYMVTRQVEGTSDDKELAQYADTQAAIMELKQYLFGEGDHDTGYCRLFPEGDISTVNIIPEYNVFGGYLGWSMVIEL</sequence>
<reference evidence="2" key="1">
    <citation type="submission" date="2016-10" db="EMBL/GenBank/DDBJ databases">
        <authorList>
            <person name="Varghese N."/>
            <person name="Submissions S."/>
        </authorList>
    </citation>
    <scope>NUCLEOTIDE SEQUENCE [LARGE SCALE GENOMIC DNA]</scope>
    <source>
        <strain evidence="2">DSM 22361</strain>
    </source>
</reference>
<proteinExistence type="predicted"/>
<organism evidence="1 2">
    <name type="scientific">Sphingobacterium lactis</name>
    <dbReference type="NCBI Taxonomy" id="797291"/>
    <lineage>
        <taxon>Bacteria</taxon>
        <taxon>Pseudomonadati</taxon>
        <taxon>Bacteroidota</taxon>
        <taxon>Sphingobacteriia</taxon>
        <taxon>Sphingobacteriales</taxon>
        <taxon>Sphingobacteriaceae</taxon>
        <taxon>Sphingobacterium</taxon>
    </lineage>
</organism>